<keyword evidence="2" id="KW-1185">Reference proteome</keyword>
<protein>
    <submittedName>
        <fullName evidence="1">Pimeloyl-ACP methyl ester carboxylesterase</fullName>
    </submittedName>
</protein>
<name>A0ACC6JZD7_9PSED</name>
<sequence length="203" mass="21784">MTTSPEKILFLPGASGNTQFWHPVAEALETSIAVQHMRWPGFGNAPANPNVTGIEHLAALAIAEIDRPVALVAQSMGGVVAVHIALERPDLVTHLVLAVTSGGLNLPALGAMDWREAFESDNPNLPRWFLDDRTDLSARLHELQLPVLLLWGGMDPISPISVGQRLAQLLPAATLEVFPEAGHDLGHSHAKAVARLIDQHLGL</sequence>
<evidence type="ECO:0000313" key="1">
    <source>
        <dbReference type="EMBL" id="MDR6711580.1"/>
    </source>
</evidence>
<dbReference type="EMBL" id="JAVDTH010000005">
    <property type="protein sequence ID" value="MDR6711580.1"/>
    <property type="molecule type" value="Genomic_DNA"/>
</dbReference>
<accession>A0ACC6JZD7</accession>
<proteinExistence type="predicted"/>
<dbReference type="Proteomes" id="UP001259587">
    <property type="component" value="Unassembled WGS sequence"/>
</dbReference>
<reference evidence="1" key="1">
    <citation type="submission" date="2023-07" db="EMBL/GenBank/DDBJ databases">
        <title>Sorghum-associated microbial communities from plants grown in Nebraska, USA.</title>
        <authorList>
            <person name="Schachtman D."/>
        </authorList>
    </citation>
    <scope>NUCLEOTIDE SEQUENCE</scope>
    <source>
        <strain evidence="1">BE56</strain>
    </source>
</reference>
<comment type="caution">
    <text evidence="1">The sequence shown here is derived from an EMBL/GenBank/DDBJ whole genome shotgun (WGS) entry which is preliminary data.</text>
</comment>
<gene>
    <name evidence="1" type="ORF">J2W83_001174</name>
</gene>
<organism evidence="1 2">
    <name type="scientific">Pseudomonas hunanensis</name>
    <dbReference type="NCBI Taxonomy" id="1247546"/>
    <lineage>
        <taxon>Bacteria</taxon>
        <taxon>Pseudomonadati</taxon>
        <taxon>Pseudomonadota</taxon>
        <taxon>Gammaproteobacteria</taxon>
        <taxon>Pseudomonadales</taxon>
        <taxon>Pseudomonadaceae</taxon>
        <taxon>Pseudomonas</taxon>
    </lineage>
</organism>
<evidence type="ECO:0000313" key="2">
    <source>
        <dbReference type="Proteomes" id="UP001259587"/>
    </source>
</evidence>